<evidence type="ECO:0000256" key="10">
    <source>
        <dbReference type="ARBA" id="ARBA00047287"/>
    </source>
</evidence>
<keyword evidence="5" id="KW-0521">NADP</keyword>
<dbReference type="GO" id="GO:0017150">
    <property type="term" value="F:tRNA dihydrouridine synthase activity"/>
    <property type="evidence" value="ECO:0007669"/>
    <property type="project" value="InterPro"/>
</dbReference>
<keyword evidence="3" id="KW-0288">FMN</keyword>
<evidence type="ECO:0000256" key="8">
    <source>
        <dbReference type="ARBA" id="ARBA00038313"/>
    </source>
</evidence>
<evidence type="ECO:0000256" key="1">
    <source>
        <dbReference type="ARBA" id="ARBA00001917"/>
    </source>
</evidence>
<dbReference type="OrthoDB" id="272303at2759"/>
<comment type="similarity">
    <text evidence="8">Belongs to the Dus family. Dus1 subfamily.</text>
</comment>
<dbReference type="Pfam" id="PF01207">
    <property type="entry name" value="Dus"/>
    <property type="match status" value="1"/>
</dbReference>
<protein>
    <recommendedName>
        <fullName evidence="9">tRNA-dihydrouridine(16/17) synthase [NAD(P)(+)]</fullName>
        <ecNumber evidence="9">1.3.1.88</ecNumber>
    </recommendedName>
</protein>
<evidence type="ECO:0000313" key="16">
    <source>
        <dbReference type="EMBL" id="GMH81222.1"/>
    </source>
</evidence>
<organism evidence="16 17">
    <name type="scientific">Triparma strigata</name>
    <dbReference type="NCBI Taxonomy" id="1606541"/>
    <lineage>
        <taxon>Eukaryota</taxon>
        <taxon>Sar</taxon>
        <taxon>Stramenopiles</taxon>
        <taxon>Ochrophyta</taxon>
        <taxon>Bolidophyceae</taxon>
        <taxon>Parmales</taxon>
        <taxon>Triparmaceae</taxon>
        <taxon>Triparma</taxon>
    </lineage>
</organism>
<keyword evidence="14" id="KW-0732">Signal</keyword>
<comment type="catalytic activity">
    <reaction evidence="10">
        <text>5,6-dihydrouridine(17) in tRNA + NAD(+) = uridine(17) in tRNA + NADH + H(+)</text>
        <dbReference type="Rhea" id="RHEA:53372"/>
        <dbReference type="Rhea" id="RHEA-COMP:13541"/>
        <dbReference type="Rhea" id="RHEA-COMP:13542"/>
        <dbReference type="ChEBI" id="CHEBI:15378"/>
        <dbReference type="ChEBI" id="CHEBI:57540"/>
        <dbReference type="ChEBI" id="CHEBI:57945"/>
        <dbReference type="ChEBI" id="CHEBI:65315"/>
        <dbReference type="ChEBI" id="CHEBI:74443"/>
        <dbReference type="EC" id="1.3.1.88"/>
    </reaction>
    <physiologicalReaction direction="right-to-left" evidence="10">
        <dbReference type="Rhea" id="RHEA:53374"/>
    </physiologicalReaction>
</comment>
<evidence type="ECO:0000256" key="3">
    <source>
        <dbReference type="ARBA" id="ARBA00022643"/>
    </source>
</evidence>
<comment type="caution">
    <text evidence="16">The sequence shown here is derived from an EMBL/GenBank/DDBJ whole genome shotgun (WGS) entry which is preliminary data.</text>
</comment>
<feature type="chain" id="PRO_5040849891" description="tRNA-dihydrouridine(16/17) synthase [NAD(P)(+)]" evidence="14">
    <location>
        <begin position="28"/>
        <end position="447"/>
    </location>
</feature>
<evidence type="ECO:0000256" key="14">
    <source>
        <dbReference type="SAM" id="SignalP"/>
    </source>
</evidence>
<dbReference type="EMBL" id="BRXY01000255">
    <property type="protein sequence ID" value="GMH81222.1"/>
    <property type="molecule type" value="Genomic_DNA"/>
</dbReference>
<comment type="cofactor">
    <cofactor evidence="1">
        <name>FMN</name>
        <dbReference type="ChEBI" id="CHEBI:58210"/>
    </cofactor>
</comment>
<evidence type="ECO:0000256" key="9">
    <source>
        <dbReference type="ARBA" id="ARBA00038890"/>
    </source>
</evidence>
<dbReference type="InterPro" id="IPR013785">
    <property type="entry name" value="Aldolase_TIM"/>
</dbReference>
<dbReference type="Proteomes" id="UP001165085">
    <property type="component" value="Unassembled WGS sequence"/>
</dbReference>
<evidence type="ECO:0000256" key="2">
    <source>
        <dbReference type="ARBA" id="ARBA00022630"/>
    </source>
</evidence>
<keyword evidence="17" id="KW-1185">Reference proteome</keyword>
<dbReference type="InterPro" id="IPR018517">
    <property type="entry name" value="tRNA_hU_synthase_CS"/>
</dbReference>
<comment type="catalytic activity">
    <reaction evidence="12">
        <text>5,6-dihydrouridine(16) in tRNA + NAD(+) = uridine(16) in tRNA + NADH + H(+)</text>
        <dbReference type="Rhea" id="RHEA:53380"/>
        <dbReference type="Rhea" id="RHEA-COMP:13543"/>
        <dbReference type="Rhea" id="RHEA-COMP:13544"/>
        <dbReference type="ChEBI" id="CHEBI:15378"/>
        <dbReference type="ChEBI" id="CHEBI:57540"/>
        <dbReference type="ChEBI" id="CHEBI:57945"/>
        <dbReference type="ChEBI" id="CHEBI:65315"/>
        <dbReference type="ChEBI" id="CHEBI:74443"/>
        <dbReference type="EC" id="1.3.1.88"/>
    </reaction>
    <physiologicalReaction direction="right-to-left" evidence="12">
        <dbReference type="Rhea" id="RHEA:53382"/>
    </physiologicalReaction>
</comment>
<feature type="domain" description="DUS-like FMN-binding" evidence="15">
    <location>
        <begin position="68"/>
        <end position="320"/>
    </location>
</feature>
<sequence length="447" mass="49927">MPSSRTRRSFVALSLFVLTIVMVPVKGFRFTAAGRRTLSALSSSASTPPASPPSLVNYITAGPQQYVTAPMVAQSDFAFRQLTRNHGATLTYTQMLHARNFVSSKSFRSDNYDFNTEMEGLKYGNPPLIAQIAGDDVGYMTEAATILSESGVDGIDINLGCPQAIAKKGNYGAFLLPQTDITTEIVKSIKRNVPNTPLTAKIRIQEKIEDTLMIARKLEEAGVEMLTVHGRTVKENKTLTKQANWDAIREVVRHLEIPVIANGGIETPQDVEAILARTSAVGCMSSEALLENPSLYDFDNALPMDCPSRVFLDRQVKLCKEYIELAKLFPPVGNGRFGGHSAVKAHVFKMLYTAFSNPKFQDLRNKLGHKKTYRIDQTEEIVNNLEARLKIATDEEIQFPSTFSWYRRHRQPLVVQPVINKNAAKAEINMRLQTLKERRMKRMNSLT</sequence>
<keyword evidence="2" id="KW-0285">Flavoprotein</keyword>
<comment type="catalytic activity">
    <reaction evidence="13">
        <text>5,6-dihydrouridine(17) in tRNA + NADP(+) = uridine(17) in tRNA + NADPH + H(+)</text>
        <dbReference type="Rhea" id="RHEA:53368"/>
        <dbReference type="Rhea" id="RHEA-COMP:13541"/>
        <dbReference type="Rhea" id="RHEA-COMP:13542"/>
        <dbReference type="ChEBI" id="CHEBI:15378"/>
        <dbReference type="ChEBI" id="CHEBI:57783"/>
        <dbReference type="ChEBI" id="CHEBI:58349"/>
        <dbReference type="ChEBI" id="CHEBI:65315"/>
        <dbReference type="ChEBI" id="CHEBI:74443"/>
        <dbReference type="EC" id="1.3.1.88"/>
    </reaction>
    <physiologicalReaction direction="right-to-left" evidence="13">
        <dbReference type="Rhea" id="RHEA:53370"/>
    </physiologicalReaction>
</comment>
<name>A0A9W7AZP2_9STRA</name>
<dbReference type="AlphaFoldDB" id="A0A9W7AZP2"/>
<dbReference type="PANTHER" id="PTHR11082">
    <property type="entry name" value="TRNA-DIHYDROURIDINE SYNTHASE"/>
    <property type="match status" value="1"/>
</dbReference>
<dbReference type="PROSITE" id="PS01136">
    <property type="entry name" value="UPF0034"/>
    <property type="match status" value="1"/>
</dbReference>
<evidence type="ECO:0000256" key="6">
    <source>
        <dbReference type="ARBA" id="ARBA00023002"/>
    </source>
</evidence>
<evidence type="ECO:0000256" key="4">
    <source>
        <dbReference type="ARBA" id="ARBA00022694"/>
    </source>
</evidence>
<proteinExistence type="inferred from homology"/>
<accession>A0A9W7AZP2</accession>
<feature type="signal peptide" evidence="14">
    <location>
        <begin position="1"/>
        <end position="27"/>
    </location>
</feature>
<gene>
    <name evidence="16" type="ORF">TrST_g11778</name>
</gene>
<dbReference type="Gene3D" id="3.20.20.70">
    <property type="entry name" value="Aldolase class I"/>
    <property type="match status" value="1"/>
</dbReference>
<reference evidence="17" key="1">
    <citation type="journal article" date="2023" name="Commun. Biol.">
        <title>Genome analysis of Parmales, the sister group of diatoms, reveals the evolutionary specialization of diatoms from phago-mixotrophs to photoautotrophs.</title>
        <authorList>
            <person name="Ban H."/>
            <person name="Sato S."/>
            <person name="Yoshikawa S."/>
            <person name="Yamada K."/>
            <person name="Nakamura Y."/>
            <person name="Ichinomiya M."/>
            <person name="Sato N."/>
            <person name="Blanc-Mathieu R."/>
            <person name="Endo H."/>
            <person name="Kuwata A."/>
            <person name="Ogata H."/>
        </authorList>
    </citation>
    <scope>NUCLEOTIDE SEQUENCE [LARGE SCALE GENOMIC DNA]</scope>
    <source>
        <strain evidence="17">NIES 3701</strain>
    </source>
</reference>
<keyword evidence="7" id="KW-0520">NAD</keyword>
<dbReference type="PANTHER" id="PTHR11082:SF5">
    <property type="entry name" value="TRNA-DIHYDROURIDINE(16_17) SYNTHASE [NAD(P)(+)]-LIKE"/>
    <property type="match status" value="1"/>
</dbReference>
<dbReference type="GO" id="GO:0050660">
    <property type="term" value="F:flavin adenine dinucleotide binding"/>
    <property type="evidence" value="ECO:0007669"/>
    <property type="project" value="InterPro"/>
</dbReference>
<dbReference type="EC" id="1.3.1.88" evidence="9"/>
<evidence type="ECO:0000256" key="13">
    <source>
        <dbReference type="ARBA" id="ARBA00049467"/>
    </source>
</evidence>
<dbReference type="InterPro" id="IPR035587">
    <property type="entry name" value="DUS-like_FMN-bd"/>
</dbReference>
<evidence type="ECO:0000256" key="7">
    <source>
        <dbReference type="ARBA" id="ARBA00023027"/>
    </source>
</evidence>
<comment type="catalytic activity">
    <reaction evidence="11">
        <text>5,6-dihydrouridine(16) in tRNA + NADP(+) = uridine(16) in tRNA + NADPH + H(+)</text>
        <dbReference type="Rhea" id="RHEA:53376"/>
        <dbReference type="Rhea" id="RHEA-COMP:13543"/>
        <dbReference type="Rhea" id="RHEA-COMP:13544"/>
        <dbReference type="ChEBI" id="CHEBI:15378"/>
        <dbReference type="ChEBI" id="CHEBI:57783"/>
        <dbReference type="ChEBI" id="CHEBI:58349"/>
        <dbReference type="ChEBI" id="CHEBI:65315"/>
        <dbReference type="ChEBI" id="CHEBI:74443"/>
        <dbReference type="EC" id="1.3.1.88"/>
    </reaction>
    <physiologicalReaction direction="right-to-left" evidence="11">
        <dbReference type="Rhea" id="RHEA:53378"/>
    </physiologicalReaction>
</comment>
<keyword evidence="6" id="KW-0560">Oxidoreductase</keyword>
<evidence type="ECO:0000259" key="15">
    <source>
        <dbReference type="Pfam" id="PF01207"/>
    </source>
</evidence>
<keyword evidence="4" id="KW-0819">tRNA processing</keyword>
<evidence type="ECO:0000256" key="11">
    <source>
        <dbReference type="ARBA" id="ARBA00047652"/>
    </source>
</evidence>
<evidence type="ECO:0000313" key="17">
    <source>
        <dbReference type="Proteomes" id="UP001165085"/>
    </source>
</evidence>
<dbReference type="CDD" id="cd02801">
    <property type="entry name" value="DUS_like_FMN"/>
    <property type="match status" value="1"/>
</dbReference>
<evidence type="ECO:0000256" key="12">
    <source>
        <dbReference type="ARBA" id="ARBA00048934"/>
    </source>
</evidence>
<dbReference type="SUPFAM" id="SSF51395">
    <property type="entry name" value="FMN-linked oxidoreductases"/>
    <property type="match status" value="1"/>
</dbReference>
<evidence type="ECO:0000256" key="5">
    <source>
        <dbReference type="ARBA" id="ARBA00022857"/>
    </source>
</evidence>